<evidence type="ECO:0000313" key="3">
    <source>
        <dbReference type="EMBL" id="EXM15922.1"/>
    </source>
</evidence>
<feature type="region of interest" description="Disordered" evidence="1">
    <location>
        <begin position="138"/>
        <end position="345"/>
    </location>
</feature>
<reference evidence="3" key="2">
    <citation type="submission" date="2012-05" db="EMBL/GenBank/DDBJ databases">
        <title>The Genome Annotation of Fusarium oxysporum Cotton.</title>
        <authorList>
            <consortium name="The Broad Institute Genomics Platform"/>
            <person name="Ma L.-J."/>
            <person name="Corby-Kistler H."/>
            <person name="Broz K."/>
            <person name="Gale L.R."/>
            <person name="Jonkers W."/>
            <person name="O'Donnell K."/>
            <person name="Ploetz R."/>
            <person name="Steinberg C."/>
            <person name="Schwartz D.C."/>
            <person name="VanEtten H."/>
            <person name="Zhou S."/>
            <person name="Young S.K."/>
            <person name="Zeng Q."/>
            <person name="Gargeya S."/>
            <person name="Fitzgerald M."/>
            <person name="Abouelleil A."/>
            <person name="Alvarado L."/>
            <person name="Chapman S.B."/>
            <person name="Gainer-Dewar J."/>
            <person name="Goldberg J."/>
            <person name="Griggs A."/>
            <person name="Gujja S."/>
            <person name="Hansen M."/>
            <person name="Howarth C."/>
            <person name="Imamovic A."/>
            <person name="Ireland A."/>
            <person name="Larimer J."/>
            <person name="McCowan C."/>
            <person name="Murphy C."/>
            <person name="Pearson M."/>
            <person name="Poon T.W."/>
            <person name="Priest M."/>
            <person name="Roberts A."/>
            <person name="Saif S."/>
            <person name="Shea T."/>
            <person name="Sykes S."/>
            <person name="Wortman J."/>
            <person name="Nusbaum C."/>
            <person name="Birren B."/>
        </authorList>
    </citation>
    <scope>NUCLEOTIDE SEQUENCE</scope>
    <source>
        <strain evidence="3">25433</strain>
    </source>
</reference>
<evidence type="ECO:0000256" key="1">
    <source>
        <dbReference type="SAM" id="MobiDB-lite"/>
    </source>
</evidence>
<dbReference type="Proteomes" id="UP000030701">
    <property type="component" value="Unassembled WGS sequence"/>
</dbReference>
<reference evidence="3" key="1">
    <citation type="submission" date="2011-11" db="EMBL/GenBank/DDBJ databases">
        <title>The Genome Sequence of Fusarium oxysporum Cotton.</title>
        <authorList>
            <consortium name="The Broad Institute Genome Sequencing Platform"/>
            <person name="Ma L.-J."/>
            <person name="Gale L.R."/>
            <person name="Schwartz D.C."/>
            <person name="Zhou S."/>
            <person name="Corby-Kistler H."/>
            <person name="Young S.K."/>
            <person name="Zeng Q."/>
            <person name="Gargeya S."/>
            <person name="Fitzgerald M."/>
            <person name="Haas B."/>
            <person name="Abouelleil A."/>
            <person name="Alvarado L."/>
            <person name="Arachchi H.M."/>
            <person name="Berlin A."/>
            <person name="Brown A."/>
            <person name="Chapman S.B."/>
            <person name="Chen Z."/>
            <person name="Dunbar C."/>
            <person name="Freedman E."/>
            <person name="Gearin G."/>
            <person name="Goldberg J."/>
            <person name="Griggs A."/>
            <person name="Gujja S."/>
            <person name="Heiman D."/>
            <person name="Howarth C."/>
            <person name="Larson L."/>
            <person name="Lui A."/>
            <person name="MacDonald P.J.P."/>
            <person name="Montmayeur A."/>
            <person name="Murphy C."/>
            <person name="Neiman D."/>
            <person name="Pearson M."/>
            <person name="Priest M."/>
            <person name="Roberts A."/>
            <person name="Saif S."/>
            <person name="Shea T."/>
            <person name="Shenoy N."/>
            <person name="Sisk P."/>
            <person name="Stolte C."/>
            <person name="Sykes S."/>
            <person name="Wortman J."/>
            <person name="Nusbaum C."/>
            <person name="Birren B."/>
        </authorList>
    </citation>
    <scope>NUCLEOTIDE SEQUENCE [LARGE SCALE GENOMIC DNA]</scope>
    <source>
        <strain evidence="3">25433</strain>
    </source>
</reference>
<feature type="signal peptide" evidence="2">
    <location>
        <begin position="1"/>
        <end position="15"/>
    </location>
</feature>
<feature type="compositionally biased region" description="Polar residues" evidence="1">
    <location>
        <begin position="201"/>
        <end position="218"/>
    </location>
</feature>
<sequence>MKSLIILTWVAIAHATCGYEHGIWKPRDGQDFSLVMKELAINRKDIEKLNPDMDIDDYPRITYNVPFKVPQYSGQWTNGCPPLLIIRDTTDGLMTYSGLPSIWNAGNPHQTSTRTIQVAVDTKTRTITVYATKPSFQAGTELSEHSTSADPLSISGTEEDVNSLRSHTKPVEESVQTNDGWIDTAHESEPSSEAALVDPSYSPSFHGQEKSSTNNRNNGEPAAPAPTTPKDTFRFAQTTCNHSADIPPSTQQDDEQSERLSTTTTGGESVESSMTRGASSTIDEAAPTSCLQINGKESTGTVTTNPIMSYTSLDTVEPEIPTSRNALSDNADSSKKPQSNVQPTTIQETTYACENTPEAEGLCIPTESRPLPDLQMVSESHMLTDLADSKGYSVTTTQPKPADNAGKKTGSGKSKTQDDETSNLSHKTTKVETAATETDIPANEPATSLAETGTTLTTLPSKAIPETSVTSALVSKTTLPRAICAKRAYEGYYLVFDTLVRTTSRAWCQEYAAGRAMQAGDERVSSTETDPIDREASYSISWVEDCIGHAQSMESPLGSYGPLCSEIFYDAVWRSCECPFVIAPDNELTETQVEKQITGLEASPATPSYLSAPKWAFGPTSHCPKNLKDTTASWTKNNPSTYLLDSGLWSACRLSRKIIGDKLDEAKFFVVRTRTNHHDLSDTELDTSRACASQHRNIVVSLSQDLFILQLDDSDVFILYFNDRGIPHETAGGSPRLQHVGWQYNPAWATSVRESSWTPSLDSLCCYIVYGAKSGGLETFWLINYRIKRKHWVPLKEELSEPEPQIFEADGFRLTEVPANENGPWDEVVDDCDPHTLVDFIAFVNQLQELINYTLRSIPIQVGKQKVSIKILACESR</sequence>
<feature type="compositionally biased region" description="Polar residues" evidence="1">
    <location>
        <begin position="138"/>
        <end position="156"/>
    </location>
</feature>
<keyword evidence="2" id="KW-0732">Signal</keyword>
<feature type="compositionally biased region" description="Low complexity" evidence="1">
    <location>
        <begin position="261"/>
        <end position="273"/>
    </location>
</feature>
<dbReference type="AlphaFoldDB" id="X0L4E1"/>
<feature type="chain" id="PRO_5012972045" evidence="2">
    <location>
        <begin position="16"/>
        <end position="877"/>
    </location>
</feature>
<feature type="region of interest" description="Disordered" evidence="1">
    <location>
        <begin position="388"/>
        <end position="454"/>
    </location>
</feature>
<accession>X0L4E1</accession>
<evidence type="ECO:0000256" key="2">
    <source>
        <dbReference type="SAM" id="SignalP"/>
    </source>
</evidence>
<feature type="compositionally biased region" description="Polar residues" evidence="1">
    <location>
        <begin position="322"/>
        <end position="345"/>
    </location>
</feature>
<dbReference type="HOGENOM" id="CLU_327891_0_0_1"/>
<feature type="compositionally biased region" description="Polar residues" evidence="1">
    <location>
        <begin position="289"/>
        <end position="314"/>
    </location>
</feature>
<organism evidence="3">
    <name type="scientific">Fusarium oxysporum f. sp. vasinfectum 25433</name>
    <dbReference type="NCBI Taxonomy" id="1089449"/>
    <lineage>
        <taxon>Eukaryota</taxon>
        <taxon>Fungi</taxon>
        <taxon>Dikarya</taxon>
        <taxon>Ascomycota</taxon>
        <taxon>Pezizomycotina</taxon>
        <taxon>Sordariomycetes</taxon>
        <taxon>Hypocreomycetidae</taxon>
        <taxon>Hypocreales</taxon>
        <taxon>Nectriaceae</taxon>
        <taxon>Fusarium</taxon>
        <taxon>Fusarium oxysporum species complex</taxon>
    </lineage>
</organism>
<protein>
    <submittedName>
        <fullName evidence="3">Uncharacterized protein</fullName>
    </submittedName>
</protein>
<gene>
    <name evidence="3" type="ORF">FOTG_15773</name>
</gene>
<dbReference type="EMBL" id="JH658008">
    <property type="protein sequence ID" value="EXM15922.1"/>
    <property type="molecule type" value="Genomic_DNA"/>
</dbReference>
<proteinExistence type="predicted"/>
<name>X0L4E1_FUSOX</name>